<sequence length="375" mass="38294">MSAPRPTAVRLLLRQARAEAGTLVALALTTFLVAGVLAAWPRAVERMVADDLAQQVAAQSAVARDLALPARDVVGGGPVPTPAEATALVDAHREQVEARVADAGPALAAVLSGAEQVIARETFDLSKGDAAPDVSEMFLTLLLDPTVAEQVEVVEGRLPGPYDAGAVAGAAPGDVTVPGRLPPVEVAVSAATAEDLRWRVGEDRRSLDAGYPVTVRLVGTFAAVDPGAGYWSHLPSTLAASVVDDPNNGVLVTGAAFVAPTALAALAVPTPASARSWYPLDAAAVRGQDREALLADLLRIRAAQGLRSETADVLVAGRAREATVTTVLDVLAAGTAGTALGVLWLAAVLAVERRRAAFVLLRARGASGAAVRGLA</sequence>
<keyword evidence="1" id="KW-1133">Transmembrane helix</keyword>
<evidence type="ECO:0000256" key="1">
    <source>
        <dbReference type="SAM" id="Phobius"/>
    </source>
</evidence>
<dbReference type="AlphaFoldDB" id="A0A3M2IMA5"/>
<evidence type="ECO:0000313" key="3">
    <source>
        <dbReference type="Proteomes" id="UP000269289"/>
    </source>
</evidence>
<feature type="non-terminal residue" evidence="2">
    <location>
        <position position="375"/>
    </location>
</feature>
<evidence type="ECO:0008006" key="4">
    <source>
        <dbReference type="Google" id="ProtNLM"/>
    </source>
</evidence>
<keyword evidence="3" id="KW-1185">Reference proteome</keyword>
<evidence type="ECO:0000313" key="2">
    <source>
        <dbReference type="EMBL" id="RMI00770.1"/>
    </source>
</evidence>
<organism evidence="2 3">
    <name type="scientific">Cellulomonas triticagri</name>
    <dbReference type="NCBI Taxonomy" id="2483352"/>
    <lineage>
        <taxon>Bacteria</taxon>
        <taxon>Bacillati</taxon>
        <taxon>Actinomycetota</taxon>
        <taxon>Actinomycetes</taxon>
        <taxon>Micrococcales</taxon>
        <taxon>Cellulomonadaceae</taxon>
        <taxon>Cellulomonas</taxon>
    </lineage>
</organism>
<comment type="caution">
    <text evidence="2">The sequence shown here is derived from an EMBL/GenBank/DDBJ whole genome shotgun (WGS) entry which is preliminary data.</text>
</comment>
<feature type="transmembrane region" description="Helical" evidence="1">
    <location>
        <begin position="330"/>
        <end position="351"/>
    </location>
</feature>
<gene>
    <name evidence="2" type="ORF">EBM89_20725</name>
</gene>
<proteinExistence type="predicted"/>
<reference evidence="2 3" key="1">
    <citation type="submission" date="2018-10" db="EMBL/GenBank/DDBJ databases">
        <title>Isolation, diversity and antifungal activity of actinobacteria from wheat.</title>
        <authorList>
            <person name="Han C."/>
        </authorList>
    </citation>
    <scope>NUCLEOTIDE SEQUENCE [LARGE SCALE GENOMIC DNA]</scope>
    <source>
        <strain evidence="2 3">NEAU-YY56</strain>
    </source>
</reference>
<protein>
    <recommendedName>
        <fullName evidence="4">ABC transporter permease</fullName>
    </recommendedName>
</protein>
<name>A0A3M2IMA5_9CELL</name>
<dbReference type="EMBL" id="RFFI01000260">
    <property type="protein sequence ID" value="RMI00770.1"/>
    <property type="molecule type" value="Genomic_DNA"/>
</dbReference>
<keyword evidence="1" id="KW-0812">Transmembrane</keyword>
<keyword evidence="1" id="KW-0472">Membrane</keyword>
<dbReference type="RefSeq" id="WP_199732233.1">
    <property type="nucleotide sequence ID" value="NZ_RFFI01000260.1"/>
</dbReference>
<dbReference type="Proteomes" id="UP000269289">
    <property type="component" value="Unassembled WGS sequence"/>
</dbReference>
<accession>A0A3M2IMA5</accession>